<feature type="domain" description="PGG" evidence="9">
    <location>
        <begin position="465"/>
        <end position="555"/>
    </location>
</feature>
<evidence type="ECO:0000256" key="2">
    <source>
        <dbReference type="ARBA" id="ARBA00022692"/>
    </source>
</evidence>
<reference evidence="11" key="1">
    <citation type="journal article" date="2019" name="Nat. Commun.">
        <title>The genome of broomcorn millet.</title>
        <authorList>
            <person name="Zou C."/>
            <person name="Miki D."/>
            <person name="Li D."/>
            <person name="Tang Q."/>
            <person name="Xiao L."/>
            <person name="Rajput S."/>
            <person name="Deng P."/>
            <person name="Jia W."/>
            <person name="Huang R."/>
            <person name="Zhang M."/>
            <person name="Sun Y."/>
            <person name="Hu J."/>
            <person name="Fu X."/>
            <person name="Schnable P.S."/>
            <person name="Li F."/>
            <person name="Zhang H."/>
            <person name="Feng B."/>
            <person name="Zhu X."/>
            <person name="Liu R."/>
            <person name="Schnable J.C."/>
            <person name="Zhu J.-K."/>
            <person name="Zhang H."/>
        </authorList>
    </citation>
    <scope>NUCLEOTIDE SEQUENCE [LARGE SCALE GENOMIC DNA]</scope>
</reference>
<comment type="subcellular location">
    <subcellularLocation>
        <location evidence="1">Membrane</location>
        <topology evidence="1">Multi-pass membrane protein</topology>
    </subcellularLocation>
</comment>
<dbReference type="InterPro" id="IPR026961">
    <property type="entry name" value="PGG_dom"/>
</dbReference>
<dbReference type="PROSITE" id="PS50088">
    <property type="entry name" value="ANK_REPEAT"/>
    <property type="match status" value="3"/>
</dbReference>
<evidence type="ECO:0000256" key="3">
    <source>
        <dbReference type="ARBA" id="ARBA00022737"/>
    </source>
</evidence>
<dbReference type="Gene3D" id="1.25.40.20">
    <property type="entry name" value="Ankyrin repeat-containing domain"/>
    <property type="match status" value="3"/>
</dbReference>
<evidence type="ECO:0000313" key="10">
    <source>
        <dbReference type="EMBL" id="RLM87065.1"/>
    </source>
</evidence>
<dbReference type="PROSITE" id="PS50297">
    <property type="entry name" value="ANK_REP_REGION"/>
    <property type="match status" value="2"/>
</dbReference>
<comment type="caution">
    <text evidence="10">The sequence shown here is derived from an EMBL/GenBank/DDBJ whole genome shotgun (WGS) entry which is preliminary data.</text>
</comment>
<accession>A0A3L6QWC5</accession>
<dbReference type="AlphaFoldDB" id="A0A3L6QWC5"/>
<feature type="repeat" description="ANK" evidence="7">
    <location>
        <begin position="366"/>
        <end position="388"/>
    </location>
</feature>
<dbReference type="Pfam" id="PF13857">
    <property type="entry name" value="Ank_5"/>
    <property type="match status" value="1"/>
</dbReference>
<dbReference type="OrthoDB" id="681442at2759"/>
<feature type="transmembrane region" description="Helical" evidence="8">
    <location>
        <begin position="540"/>
        <end position="570"/>
    </location>
</feature>
<feature type="repeat" description="ANK" evidence="7">
    <location>
        <begin position="262"/>
        <end position="294"/>
    </location>
</feature>
<feature type="transmembrane region" description="Helical" evidence="8">
    <location>
        <begin position="499"/>
        <end position="519"/>
    </location>
</feature>
<evidence type="ECO:0000256" key="7">
    <source>
        <dbReference type="PROSITE-ProRule" id="PRU00023"/>
    </source>
</evidence>
<evidence type="ECO:0000313" key="11">
    <source>
        <dbReference type="Proteomes" id="UP000275267"/>
    </source>
</evidence>
<feature type="repeat" description="ANK" evidence="7">
    <location>
        <begin position="79"/>
        <end position="111"/>
    </location>
</feature>
<dbReference type="SMART" id="SM00248">
    <property type="entry name" value="ANK"/>
    <property type="match status" value="8"/>
</dbReference>
<dbReference type="EMBL" id="PQIB02000011">
    <property type="protein sequence ID" value="RLM87065.1"/>
    <property type="molecule type" value="Genomic_DNA"/>
</dbReference>
<evidence type="ECO:0000256" key="8">
    <source>
        <dbReference type="SAM" id="Phobius"/>
    </source>
</evidence>
<name>A0A3L6QWC5_PANMI</name>
<keyword evidence="2 8" id="KW-0812">Transmembrane</keyword>
<keyword evidence="3" id="KW-0677">Repeat</keyword>
<dbReference type="InterPro" id="IPR036770">
    <property type="entry name" value="Ankyrin_rpt-contain_sf"/>
</dbReference>
<dbReference type="Pfam" id="PF13962">
    <property type="entry name" value="PGG"/>
    <property type="match status" value="1"/>
</dbReference>
<evidence type="ECO:0000259" key="9">
    <source>
        <dbReference type="Pfam" id="PF13962"/>
    </source>
</evidence>
<evidence type="ECO:0000256" key="6">
    <source>
        <dbReference type="ARBA" id="ARBA00023136"/>
    </source>
</evidence>
<evidence type="ECO:0000256" key="5">
    <source>
        <dbReference type="ARBA" id="ARBA00023043"/>
    </source>
</evidence>
<organism evidence="10 11">
    <name type="scientific">Panicum miliaceum</name>
    <name type="common">Proso millet</name>
    <name type="synonym">Broomcorn millet</name>
    <dbReference type="NCBI Taxonomy" id="4540"/>
    <lineage>
        <taxon>Eukaryota</taxon>
        <taxon>Viridiplantae</taxon>
        <taxon>Streptophyta</taxon>
        <taxon>Embryophyta</taxon>
        <taxon>Tracheophyta</taxon>
        <taxon>Spermatophyta</taxon>
        <taxon>Magnoliopsida</taxon>
        <taxon>Liliopsida</taxon>
        <taxon>Poales</taxon>
        <taxon>Poaceae</taxon>
        <taxon>PACMAD clade</taxon>
        <taxon>Panicoideae</taxon>
        <taxon>Panicodae</taxon>
        <taxon>Paniceae</taxon>
        <taxon>Panicinae</taxon>
        <taxon>Panicum</taxon>
        <taxon>Panicum sect. Panicum</taxon>
    </lineage>
</organism>
<dbReference type="STRING" id="4540.A0A3L6QWC5"/>
<dbReference type="PANTHER" id="PTHR24186">
    <property type="entry name" value="PROTEIN PHOSPHATASE 1 REGULATORY SUBUNIT"/>
    <property type="match status" value="1"/>
</dbReference>
<keyword evidence="11" id="KW-1185">Reference proteome</keyword>
<keyword evidence="5 7" id="KW-0040">ANK repeat</keyword>
<keyword evidence="6 8" id="KW-0472">Membrane</keyword>
<proteinExistence type="predicted"/>
<dbReference type="Pfam" id="PF12796">
    <property type="entry name" value="Ank_2"/>
    <property type="match status" value="2"/>
</dbReference>
<evidence type="ECO:0000256" key="4">
    <source>
        <dbReference type="ARBA" id="ARBA00022989"/>
    </source>
</evidence>
<evidence type="ECO:0000256" key="1">
    <source>
        <dbReference type="ARBA" id="ARBA00004141"/>
    </source>
</evidence>
<sequence length="577" mass="61586">MAEALSAPGAFGPEQMTLSTELLQALTAGDKVRLVDMLSDEARTASHVAIDVNGAGASPGAVSPPRVGTSCRLLGVASNGNTALHLVASRGHAELAALICEKAPSLVAARNMCLDTLLHCAARAGHREVAECLLSAMRAGGAEEAAALRARNRQGATSLYEAVRHGCAGVVDAFMTASPELASGTNDDGVSVLYLAVSIESHRMVRALLRRSPDGAPSPASFTGPEGRTAMHVAAACCKGMVMEILAWKPEGPTLLTKVDSSGKSPLHFAVLHHNLDVVELLLNVEASLVRISDKDGLYPLHAVAMVGSTRIIDELIEKCHDYYEMVDDKGRNFLHCAVEHARDMVVDHICRNDKFDMLLNATDDEGNTPLHLAVKHGHPRIVTLLLQTTSVKTCIINKNGLTVIDLAHKELRSGSNYFLDPHRIVFNCLYSSGPTFYTVEGIQLLRVKDRPATETEASMKEDGMTKTGTIASVLIATVAFAAAFTVPGGFIADDHPNADTMAFVCSIVATSFLIYGGAREIPPNHRSRYNRLASGLVPVGVQFMLAAFAFGLHLVLVLICAMFIVAIVLEITLPNY</sequence>
<dbReference type="GO" id="GO:0005886">
    <property type="term" value="C:plasma membrane"/>
    <property type="evidence" value="ECO:0007669"/>
    <property type="project" value="TreeGrafter"/>
</dbReference>
<dbReference type="Proteomes" id="UP000275267">
    <property type="component" value="Unassembled WGS sequence"/>
</dbReference>
<dbReference type="SUPFAM" id="SSF48403">
    <property type="entry name" value="Ankyrin repeat"/>
    <property type="match status" value="1"/>
</dbReference>
<dbReference type="InterPro" id="IPR002110">
    <property type="entry name" value="Ankyrin_rpt"/>
</dbReference>
<feature type="transmembrane region" description="Helical" evidence="8">
    <location>
        <begin position="470"/>
        <end position="493"/>
    </location>
</feature>
<dbReference type="PANTHER" id="PTHR24186:SF50">
    <property type="entry name" value="ANKYRIN REPEAT-CONTAINING PROTEIN ITN1-LIKE ISOFORM X1"/>
    <property type="match status" value="1"/>
</dbReference>
<keyword evidence="4 8" id="KW-1133">Transmembrane helix</keyword>
<protein>
    <recommendedName>
        <fullName evidence="9">PGG domain-containing protein</fullName>
    </recommendedName>
</protein>
<gene>
    <name evidence="10" type="ORF">C2845_PM04G27240</name>
</gene>